<reference evidence="1 2" key="1">
    <citation type="submission" date="2014-03" db="EMBL/GenBank/DDBJ databases">
        <title>Genomics of Bifidobacteria.</title>
        <authorList>
            <person name="Ventura M."/>
            <person name="Milani C."/>
            <person name="Lugli G.A."/>
        </authorList>
    </citation>
    <scope>NUCLEOTIDE SEQUENCE [LARGE SCALE GENOMIC DNA]</scope>
    <source>
        <strain evidence="1 2">LMG 11341</strain>
    </source>
</reference>
<comment type="caution">
    <text evidence="1">The sequence shown here is derived from an EMBL/GenBank/DDBJ whole genome shotgun (WGS) entry which is preliminary data.</text>
</comment>
<gene>
    <name evidence="1" type="ORF">BMERY_1184</name>
</gene>
<evidence type="ECO:0000313" key="2">
    <source>
        <dbReference type="Proteomes" id="UP000029060"/>
    </source>
</evidence>
<evidence type="ECO:0000313" key="1">
    <source>
        <dbReference type="EMBL" id="KFI71662.1"/>
    </source>
</evidence>
<proteinExistence type="predicted"/>
<protein>
    <submittedName>
        <fullName evidence="1">Uncharacterized protein</fullName>
    </submittedName>
</protein>
<accession>A0A087BKW2</accession>
<dbReference type="Proteomes" id="UP000029060">
    <property type="component" value="Unassembled WGS sequence"/>
</dbReference>
<keyword evidence="2" id="KW-1185">Reference proteome</keyword>
<sequence length="85" mass="10160">MHCIFVFVIWIITYQGTGIPYSMYFFSRNMEHALHNVSEELSDNKKVRLAQQFRRRYATHIDEFRKFIASANVAIDGDYREAWHA</sequence>
<organism evidence="1 2">
    <name type="scientific">Bifidobacterium merycicum</name>
    <dbReference type="NCBI Taxonomy" id="78345"/>
    <lineage>
        <taxon>Bacteria</taxon>
        <taxon>Bacillati</taxon>
        <taxon>Actinomycetota</taxon>
        <taxon>Actinomycetes</taxon>
        <taxon>Bifidobacteriales</taxon>
        <taxon>Bifidobacteriaceae</taxon>
        <taxon>Bifidobacterium</taxon>
    </lineage>
</organism>
<dbReference type="AlphaFoldDB" id="A0A087BKW2"/>
<name>A0A087BKW2_9BIFI</name>
<dbReference type="EMBL" id="JGZC01000001">
    <property type="protein sequence ID" value="KFI71662.1"/>
    <property type="molecule type" value="Genomic_DNA"/>
</dbReference>